<dbReference type="AlphaFoldDB" id="A0A2A6BI85"/>
<protein>
    <submittedName>
        <fullName evidence="2">Uncharacterized protein</fullName>
    </submittedName>
</protein>
<proteinExistence type="predicted"/>
<dbReference type="EnsemblMetazoa" id="PPA33053.1">
    <property type="protein sequence ID" value="PPA33053.1"/>
    <property type="gene ID" value="WBGene00205913"/>
</dbReference>
<feature type="compositionally biased region" description="Basic and acidic residues" evidence="1">
    <location>
        <begin position="174"/>
        <end position="193"/>
    </location>
</feature>
<name>A0A2A6BI85_PRIPA</name>
<evidence type="ECO:0000256" key="1">
    <source>
        <dbReference type="SAM" id="MobiDB-lite"/>
    </source>
</evidence>
<accession>A0A8R1YLR4</accession>
<dbReference type="Proteomes" id="UP000005239">
    <property type="component" value="Unassembled WGS sequence"/>
</dbReference>
<evidence type="ECO:0000313" key="2">
    <source>
        <dbReference type="EnsemblMetazoa" id="PPA33053.1"/>
    </source>
</evidence>
<sequence length="212" mass="24363">MKLTDLPRDIARQIIQGAAPELRSVQLISPAWNKLVYEYLSKSHNYPPLDVVQFQLEHSGFIHSDKMRMTFLSKAESRRCERIRFMHNIIQMAHTNRIRSIVIRPDDFYGNDLRVCFINAIRSGEKGAAFIRDMGFKNFTPLRNHTLWGSKAEADEARLAPTKTPRAILQGLEPGKKSEPAPDLHARAERERSKSGQVRCYDSCTTASYCKW</sequence>
<keyword evidence="3" id="KW-1185">Reference proteome</keyword>
<gene>
    <name evidence="2" type="primary">WBGene00205913</name>
</gene>
<feature type="region of interest" description="Disordered" evidence="1">
    <location>
        <begin position="170"/>
        <end position="193"/>
    </location>
</feature>
<evidence type="ECO:0000313" key="3">
    <source>
        <dbReference type="Proteomes" id="UP000005239"/>
    </source>
</evidence>
<reference evidence="2" key="2">
    <citation type="submission" date="2022-06" db="UniProtKB">
        <authorList>
            <consortium name="EnsemblMetazoa"/>
        </authorList>
    </citation>
    <scope>IDENTIFICATION</scope>
    <source>
        <strain evidence="2">PS312</strain>
    </source>
</reference>
<reference evidence="3" key="1">
    <citation type="journal article" date="2008" name="Nat. Genet.">
        <title>The Pristionchus pacificus genome provides a unique perspective on nematode lifestyle and parasitism.</title>
        <authorList>
            <person name="Dieterich C."/>
            <person name="Clifton S.W."/>
            <person name="Schuster L.N."/>
            <person name="Chinwalla A."/>
            <person name="Delehaunty K."/>
            <person name="Dinkelacker I."/>
            <person name="Fulton L."/>
            <person name="Fulton R."/>
            <person name="Godfrey J."/>
            <person name="Minx P."/>
            <person name="Mitreva M."/>
            <person name="Roeseler W."/>
            <person name="Tian H."/>
            <person name="Witte H."/>
            <person name="Yang S.P."/>
            <person name="Wilson R.K."/>
            <person name="Sommer R.J."/>
        </authorList>
    </citation>
    <scope>NUCLEOTIDE SEQUENCE [LARGE SCALE GENOMIC DNA]</scope>
    <source>
        <strain evidence="3">PS312</strain>
    </source>
</reference>
<accession>A0A2A6BI85</accession>
<organism evidence="2 3">
    <name type="scientific">Pristionchus pacificus</name>
    <name type="common">Parasitic nematode worm</name>
    <dbReference type="NCBI Taxonomy" id="54126"/>
    <lineage>
        <taxon>Eukaryota</taxon>
        <taxon>Metazoa</taxon>
        <taxon>Ecdysozoa</taxon>
        <taxon>Nematoda</taxon>
        <taxon>Chromadorea</taxon>
        <taxon>Rhabditida</taxon>
        <taxon>Rhabditina</taxon>
        <taxon>Diplogasteromorpha</taxon>
        <taxon>Diplogasteroidea</taxon>
        <taxon>Neodiplogasteridae</taxon>
        <taxon>Pristionchus</taxon>
    </lineage>
</organism>